<evidence type="ECO:0000256" key="1">
    <source>
        <dbReference type="SAM" id="Phobius"/>
    </source>
</evidence>
<keyword evidence="1" id="KW-0472">Membrane</keyword>
<dbReference type="InterPro" id="IPR021994">
    <property type="entry name" value="DUF3592"/>
</dbReference>
<dbReference type="Pfam" id="PF12158">
    <property type="entry name" value="DUF3592"/>
    <property type="match status" value="1"/>
</dbReference>
<name>A0ABY9GYE5_9PSED</name>
<dbReference type="RefSeq" id="WP_305426427.1">
    <property type="nucleotide sequence ID" value="NZ_CP117430.1"/>
</dbReference>
<feature type="transmembrane region" description="Helical" evidence="1">
    <location>
        <begin position="227"/>
        <end position="246"/>
    </location>
</feature>
<dbReference type="Proteomes" id="UP001230768">
    <property type="component" value="Chromosome"/>
</dbReference>
<reference evidence="3 4" key="1">
    <citation type="submission" date="2023-02" db="EMBL/GenBank/DDBJ databases">
        <title>Evolution of Hrp T3SS in non-pathogenic Pseudomonas fluorescens.</title>
        <authorList>
            <person name="Liao K."/>
            <person name="Wei H."/>
            <person name="Gu Y."/>
        </authorList>
    </citation>
    <scope>NUCLEOTIDE SEQUENCE [LARGE SCALE GENOMIC DNA]</scope>
    <source>
        <strain evidence="3 4">FP607</strain>
    </source>
</reference>
<keyword evidence="1" id="KW-0812">Transmembrane</keyword>
<feature type="transmembrane region" description="Helical" evidence="1">
    <location>
        <begin position="258"/>
        <end position="276"/>
    </location>
</feature>
<gene>
    <name evidence="3" type="ORF">PSH88_12290</name>
</gene>
<organism evidence="3 4">
    <name type="scientific">Pseudomonas wuhanensis</name>
    <dbReference type="NCBI Taxonomy" id="2954098"/>
    <lineage>
        <taxon>Bacteria</taxon>
        <taxon>Pseudomonadati</taxon>
        <taxon>Pseudomonadota</taxon>
        <taxon>Gammaproteobacteria</taxon>
        <taxon>Pseudomonadales</taxon>
        <taxon>Pseudomonadaceae</taxon>
        <taxon>Pseudomonas</taxon>
    </lineage>
</organism>
<accession>A0ABY9GYE5</accession>
<evidence type="ECO:0000313" key="3">
    <source>
        <dbReference type="EMBL" id="WLI20764.1"/>
    </source>
</evidence>
<evidence type="ECO:0000259" key="2">
    <source>
        <dbReference type="Pfam" id="PF12158"/>
    </source>
</evidence>
<sequence length="349" mass="38638">MKTFMLLLRTALFVVLFSFGLLCLLVSLSSYKEVDETKTWQKLNATVATVSISEEMRSKGMTYCPLVNVTFELNGQQYTYPLEISQRPCKTSLESVERSVATFREGKVIEVLVDPAKPGRVKPGTYSLGGGFYLGVFLGTLAFIGAVAVLVFPAKKSVKLTQGESISHSTSSKKEVQQKVRELLAAGTAKSEVFSQLSGRGVKDSHLAYFIASYADPIRCDEHDRKVNILITIMLAQALIAFFLGLDIGARMGPTAKWVMGVSMTLIPLFLVWGFYNHRVGAYNAYILLSLLQFPRSLEGFTSSPATTTIALVISIVILAFVWYVRGKIFPDFVFVHPRKIKGKYFFSG</sequence>
<feature type="transmembrane region" description="Helical" evidence="1">
    <location>
        <begin position="132"/>
        <end position="152"/>
    </location>
</feature>
<proteinExistence type="predicted"/>
<keyword evidence="4" id="KW-1185">Reference proteome</keyword>
<feature type="domain" description="DUF3592" evidence="2">
    <location>
        <begin position="46"/>
        <end position="121"/>
    </location>
</feature>
<feature type="transmembrane region" description="Helical" evidence="1">
    <location>
        <begin position="304"/>
        <end position="325"/>
    </location>
</feature>
<protein>
    <submittedName>
        <fullName evidence="3">DUF3592 domain-containing protein</fullName>
    </submittedName>
</protein>
<keyword evidence="1" id="KW-1133">Transmembrane helix</keyword>
<dbReference type="EMBL" id="CP117430">
    <property type="protein sequence ID" value="WLI20764.1"/>
    <property type="molecule type" value="Genomic_DNA"/>
</dbReference>
<evidence type="ECO:0000313" key="4">
    <source>
        <dbReference type="Proteomes" id="UP001230768"/>
    </source>
</evidence>